<name>A0A7X0F1X0_9ACTN</name>
<feature type="transmembrane region" description="Helical" evidence="1">
    <location>
        <begin position="198"/>
        <end position="217"/>
    </location>
</feature>
<feature type="transmembrane region" description="Helical" evidence="1">
    <location>
        <begin position="121"/>
        <end position="142"/>
    </location>
</feature>
<accession>A0A7X0F1X0</accession>
<feature type="transmembrane region" description="Helical" evidence="1">
    <location>
        <begin position="162"/>
        <end position="186"/>
    </location>
</feature>
<dbReference type="AlphaFoldDB" id="A0A7X0F1X0"/>
<feature type="transmembrane region" description="Helical" evidence="1">
    <location>
        <begin position="79"/>
        <end position="97"/>
    </location>
</feature>
<dbReference type="Proteomes" id="UP000583800">
    <property type="component" value="Unassembled WGS sequence"/>
</dbReference>
<keyword evidence="1" id="KW-1133">Transmembrane helix</keyword>
<feature type="transmembrane region" description="Helical" evidence="1">
    <location>
        <begin position="43"/>
        <end position="67"/>
    </location>
</feature>
<dbReference type="InterPro" id="IPR021315">
    <property type="entry name" value="Gap/Sap"/>
</dbReference>
<dbReference type="Pfam" id="PF11139">
    <property type="entry name" value="SfLAP"/>
    <property type="match status" value="1"/>
</dbReference>
<keyword evidence="3" id="KW-1185">Reference proteome</keyword>
<proteinExistence type="predicted"/>
<evidence type="ECO:0000256" key="1">
    <source>
        <dbReference type="SAM" id="Phobius"/>
    </source>
</evidence>
<evidence type="ECO:0000313" key="3">
    <source>
        <dbReference type="Proteomes" id="UP000583800"/>
    </source>
</evidence>
<protein>
    <submittedName>
        <fullName evidence="2">Cytochrome c biogenesis protein CcdA</fullName>
    </submittedName>
</protein>
<keyword evidence="1" id="KW-0812">Transmembrane</keyword>
<keyword evidence="1" id="KW-0472">Membrane</keyword>
<reference evidence="2 3" key="1">
    <citation type="submission" date="2020-08" db="EMBL/GenBank/DDBJ databases">
        <title>Sequencing the genomes of 1000 actinobacteria strains.</title>
        <authorList>
            <person name="Klenk H.-P."/>
        </authorList>
    </citation>
    <scope>NUCLEOTIDE SEQUENCE [LARGE SCALE GENOMIC DNA]</scope>
    <source>
        <strain evidence="2 3">DSM 45913</strain>
    </source>
</reference>
<comment type="caution">
    <text evidence="2">The sequence shown here is derived from an EMBL/GenBank/DDBJ whole genome shotgun (WGS) entry which is preliminary data.</text>
</comment>
<dbReference type="EMBL" id="JACHJB010000003">
    <property type="protein sequence ID" value="MBB6350164.1"/>
    <property type="molecule type" value="Genomic_DNA"/>
</dbReference>
<organism evidence="2 3">
    <name type="scientific">Nonomuraea muscovyensis</name>
    <dbReference type="NCBI Taxonomy" id="1124761"/>
    <lineage>
        <taxon>Bacteria</taxon>
        <taxon>Bacillati</taxon>
        <taxon>Actinomycetota</taxon>
        <taxon>Actinomycetes</taxon>
        <taxon>Streptosporangiales</taxon>
        <taxon>Streptosporangiaceae</taxon>
        <taxon>Nonomuraea</taxon>
    </lineage>
</organism>
<feature type="transmembrane region" description="Helical" evidence="1">
    <location>
        <begin position="6"/>
        <end position="31"/>
    </location>
</feature>
<sequence>MTIGLLLTLAALALVDSMSFGTLGVPVFLLLASERSQVSRLLVYLATVALFYFVAGVALMLGVSTVAGSLGDALHSRPAYWVQLVLGVGLFALSFRFDPKRRTRLGEPGHRFEPRPGGPRAMVLLGLTAGLLEVATMVPYLAAMGIMTTAGLPAGQWVPLLAAYVVVMIVPSLALLALRGVAGAWLEPRLRRLRAWMAGHAVSAVGWTLAIAGFLIARDAAYYLFFR</sequence>
<evidence type="ECO:0000313" key="2">
    <source>
        <dbReference type="EMBL" id="MBB6350164.1"/>
    </source>
</evidence>
<gene>
    <name evidence="2" type="ORF">FHU36_006736</name>
</gene>
<dbReference type="RefSeq" id="WP_185088006.1">
    <property type="nucleotide sequence ID" value="NZ_JACHJB010000003.1"/>
</dbReference>